<feature type="transmembrane region" description="Helical" evidence="1">
    <location>
        <begin position="198"/>
        <end position="217"/>
    </location>
</feature>
<dbReference type="HOGENOM" id="CLU_819312_0_0_1"/>
<keyword evidence="1" id="KW-0472">Membrane</keyword>
<feature type="transmembrane region" description="Helical" evidence="1">
    <location>
        <begin position="12"/>
        <end position="35"/>
    </location>
</feature>
<dbReference type="RefSeq" id="XP_003175279.1">
    <property type="nucleotide sequence ID" value="XM_003175231.1"/>
</dbReference>
<feature type="transmembrane region" description="Helical" evidence="1">
    <location>
        <begin position="295"/>
        <end position="313"/>
    </location>
</feature>
<evidence type="ECO:0000313" key="3">
    <source>
        <dbReference type="Proteomes" id="UP000002669"/>
    </source>
</evidence>
<dbReference type="OrthoDB" id="72269at2759"/>
<protein>
    <submittedName>
        <fullName evidence="2">Uncharacterized protein</fullName>
    </submittedName>
</protein>
<dbReference type="AlphaFoldDB" id="E4UP70"/>
<keyword evidence="1" id="KW-0812">Transmembrane</keyword>
<feature type="transmembrane region" description="Helical" evidence="1">
    <location>
        <begin position="333"/>
        <end position="358"/>
    </location>
</feature>
<feature type="transmembrane region" description="Helical" evidence="1">
    <location>
        <begin position="83"/>
        <end position="103"/>
    </location>
</feature>
<proteinExistence type="predicted"/>
<evidence type="ECO:0000313" key="2">
    <source>
        <dbReference type="EMBL" id="EFQ99796.1"/>
    </source>
</evidence>
<dbReference type="STRING" id="535722.E4UP70"/>
<name>E4UP70_ARTGP</name>
<dbReference type="VEuPathDB" id="FungiDB:MGYG_02808"/>
<reference evidence="3" key="1">
    <citation type="journal article" date="2012" name="MBio">
        <title>Comparative genome analysis of Trichophyton rubrum and related dermatophytes reveals candidate genes involved in infection.</title>
        <authorList>
            <person name="Martinez D.A."/>
            <person name="Oliver B.G."/>
            <person name="Graeser Y."/>
            <person name="Goldberg J.M."/>
            <person name="Li W."/>
            <person name="Martinez-Rossi N.M."/>
            <person name="Monod M."/>
            <person name="Shelest E."/>
            <person name="Barton R.C."/>
            <person name="Birch E."/>
            <person name="Brakhage A.A."/>
            <person name="Chen Z."/>
            <person name="Gurr S.J."/>
            <person name="Heiman D."/>
            <person name="Heitman J."/>
            <person name="Kosti I."/>
            <person name="Rossi A."/>
            <person name="Saif S."/>
            <person name="Samalova M."/>
            <person name="Saunders C.W."/>
            <person name="Shea T."/>
            <person name="Summerbell R.C."/>
            <person name="Xu J."/>
            <person name="Young S."/>
            <person name="Zeng Q."/>
            <person name="Birren B.W."/>
            <person name="Cuomo C.A."/>
            <person name="White T.C."/>
        </authorList>
    </citation>
    <scope>NUCLEOTIDE SEQUENCE [LARGE SCALE GENOMIC DNA]</scope>
    <source>
        <strain evidence="3">ATCC MYA-4604 / CBS 118893</strain>
    </source>
</reference>
<evidence type="ECO:0000256" key="1">
    <source>
        <dbReference type="SAM" id="Phobius"/>
    </source>
</evidence>
<keyword evidence="3" id="KW-1185">Reference proteome</keyword>
<keyword evidence="1" id="KW-1133">Transmembrane helix</keyword>
<dbReference type="Proteomes" id="UP000002669">
    <property type="component" value="Unassembled WGS sequence"/>
</dbReference>
<feature type="transmembrane region" description="Helical" evidence="1">
    <location>
        <begin position="55"/>
        <end position="76"/>
    </location>
</feature>
<sequence>MDSTREAATRIYILVLTAAAAVALGGTLAIGGIGLGAFKATLFGKLADGNVMHRLYTGLPVIDEILGIPVSFWIPVFSRMQALRLQSMMLCASLQTFAVWAAIERMRKGEKHGILRWAPVYSFCWLYCGTAMLFPFYCFVELRQHFGAGRRASDPSVPYFQAKALLPAAIISFLYFYYLVYFPRSGMTESVYTTVIAYYQLGPFICYAIVAALANYLSSDHRSREEYPPNADARWIKANYAVFGLFSGAMHLSVVWLLLSSEDSSLSLSRVFIPQFGNLLKPDAAASLFVEETLFFLQWDFIFLAIVCSIYSFRISEGIYCPQQSGWPTFTGVVLGTGFGIACVVFGPGAVVSAMLWLREDFLRQDYAKKQKALLNDRTSSGKQR</sequence>
<dbReference type="EMBL" id="DS989823">
    <property type="protein sequence ID" value="EFQ99796.1"/>
    <property type="molecule type" value="Genomic_DNA"/>
</dbReference>
<gene>
    <name evidence="2" type="ORF">MGYG_02808</name>
</gene>
<feature type="transmembrane region" description="Helical" evidence="1">
    <location>
        <begin position="118"/>
        <end position="140"/>
    </location>
</feature>
<dbReference type="GeneID" id="10030586"/>
<dbReference type="InParanoid" id="E4UP70"/>
<feature type="transmembrane region" description="Helical" evidence="1">
    <location>
        <begin position="238"/>
        <end position="259"/>
    </location>
</feature>
<feature type="transmembrane region" description="Helical" evidence="1">
    <location>
        <begin position="160"/>
        <end position="178"/>
    </location>
</feature>
<accession>E4UP70</accession>
<organism evidence="3">
    <name type="scientific">Arthroderma gypseum (strain ATCC MYA-4604 / CBS 118893)</name>
    <name type="common">Microsporum gypseum</name>
    <dbReference type="NCBI Taxonomy" id="535722"/>
    <lineage>
        <taxon>Eukaryota</taxon>
        <taxon>Fungi</taxon>
        <taxon>Dikarya</taxon>
        <taxon>Ascomycota</taxon>
        <taxon>Pezizomycotina</taxon>
        <taxon>Eurotiomycetes</taxon>
        <taxon>Eurotiomycetidae</taxon>
        <taxon>Onygenales</taxon>
        <taxon>Arthrodermataceae</taxon>
        <taxon>Nannizzia</taxon>
    </lineage>
</organism>